<evidence type="ECO:0000256" key="2">
    <source>
        <dbReference type="ARBA" id="ARBA00022801"/>
    </source>
</evidence>
<dbReference type="RefSeq" id="XP_033463422.1">
    <property type="nucleotide sequence ID" value="XM_033600859.1"/>
</dbReference>
<gene>
    <name evidence="7" type="ORF">K489DRAFT_312405</name>
</gene>
<evidence type="ECO:0000256" key="1">
    <source>
        <dbReference type="ARBA" id="ARBA00009176"/>
    </source>
</evidence>
<dbReference type="OrthoDB" id="5783963at2759"/>
<dbReference type="PANTHER" id="PTHR12304">
    <property type="entry name" value="INOSINE-URIDINE PREFERRING NUCLEOSIDE HYDROLASE"/>
    <property type="match status" value="1"/>
</dbReference>
<reference evidence="7" key="3">
    <citation type="submission" date="2025-08" db="UniProtKB">
        <authorList>
            <consortium name="RefSeq"/>
        </authorList>
    </citation>
    <scope>IDENTIFICATION</scope>
    <source>
        <strain evidence="7">CBS 342.82</strain>
    </source>
</reference>
<keyword evidence="3" id="KW-0326">Glycosidase</keyword>
<dbReference type="InterPro" id="IPR023186">
    <property type="entry name" value="IUNH"/>
</dbReference>
<evidence type="ECO:0000313" key="6">
    <source>
        <dbReference type="Proteomes" id="UP000504637"/>
    </source>
</evidence>
<dbReference type="InterPro" id="IPR001910">
    <property type="entry name" value="Inosine/uridine_hydrolase_dom"/>
</dbReference>
<reference evidence="7" key="2">
    <citation type="submission" date="2020-04" db="EMBL/GenBank/DDBJ databases">
        <authorList>
            <consortium name="NCBI Genome Project"/>
        </authorList>
    </citation>
    <scope>NUCLEOTIDE SEQUENCE</scope>
    <source>
        <strain evidence="7">CBS 342.82</strain>
    </source>
</reference>
<proteinExistence type="inferred from homology"/>
<keyword evidence="6" id="KW-1185">Reference proteome</keyword>
<accession>A0A6J3MEE7</accession>
<dbReference type="PANTHER" id="PTHR12304:SF56">
    <property type="entry name" value="HYDROLASE, PUTATIVE (AFU_ORTHOLOGUE AFUA_1G11790)-RELATED"/>
    <property type="match status" value="1"/>
</dbReference>
<dbReference type="AlphaFoldDB" id="A0A6J3MEE7"/>
<reference evidence="7" key="1">
    <citation type="submission" date="2020-01" db="EMBL/GenBank/DDBJ databases">
        <authorList>
            <consortium name="DOE Joint Genome Institute"/>
            <person name="Haridas S."/>
            <person name="Albert R."/>
            <person name="Binder M."/>
            <person name="Bloem J."/>
            <person name="Labutti K."/>
            <person name="Salamov A."/>
            <person name="Andreopoulos B."/>
            <person name="Baker S.E."/>
            <person name="Barry K."/>
            <person name="Bills G."/>
            <person name="Bluhm B.H."/>
            <person name="Cannon C."/>
            <person name="Castanera R."/>
            <person name="Culley D.E."/>
            <person name="Daum C."/>
            <person name="Ezra D."/>
            <person name="Gonzalez J.B."/>
            <person name="Henrissat B."/>
            <person name="Kuo A."/>
            <person name="Liang C."/>
            <person name="Lipzen A."/>
            <person name="Lutzoni F."/>
            <person name="Magnuson J."/>
            <person name="Mondo S."/>
            <person name="Nolan M."/>
            <person name="Ohm R."/>
            <person name="Pangilinan J."/>
            <person name="Park H.-J."/>
            <person name="Ramirez L."/>
            <person name="Alfaro M."/>
            <person name="Sun H."/>
            <person name="Tritt A."/>
            <person name="Yoshinaga Y."/>
            <person name="Zwiers L.-H."/>
            <person name="Turgeon B.G."/>
            <person name="Goodwin S.B."/>
            <person name="Spatafora J.W."/>
            <person name="Crous P.W."/>
            <person name="Grigoriev I.V."/>
        </authorList>
    </citation>
    <scope>NUCLEOTIDE SEQUENCE</scope>
    <source>
        <strain evidence="7">CBS 342.82</strain>
    </source>
</reference>
<protein>
    <submittedName>
        <fullName evidence="7">Nucleoside hydrolase</fullName>
    </submittedName>
</protein>
<name>A0A6J3MEE7_9PEZI</name>
<feature type="domain" description="Inosine/uridine-preferring nucleoside hydrolase" evidence="5">
    <location>
        <begin position="6"/>
        <end position="388"/>
    </location>
</feature>
<dbReference type="SUPFAM" id="SSF53590">
    <property type="entry name" value="Nucleoside hydrolase"/>
    <property type="match status" value="1"/>
</dbReference>
<dbReference type="InterPro" id="IPR036452">
    <property type="entry name" value="Ribo_hydro-like"/>
</dbReference>
<dbReference type="Pfam" id="PF01156">
    <property type="entry name" value="IU_nuc_hydro"/>
    <property type="match status" value="1"/>
</dbReference>
<dbReference type="GO" id="GO:0008477">
    <property type="term" value="F:purine nucleosidase activity"/>
    <property type="evidence" value="ECO:0007669"/>
    <property type="project" value="TreeGrafter"/>
</dbReference>
<sequence>MAPRKIIIDTDPGVDDVLAMLLAFSAIPEELEVLLLSITYGNIDLENCLRNVVSMFHNIEQELAWRKAQNKSLGFDALRKHKPLVAVGPTHPLVDQMLMADYFHGNDGLGGIHDSHPHLSPADTWRQLFEHAKDSARPDDAAILAEMQNVHALFTPSRLPASEEILRLLRENEPDTISIVAIGPLTNLAIAAAADPETFLRVKEVIVMGGTLNDTGNITPVAEFNTFADAVAAARVYALSSQNPTSTMPPIPPAPQTGEPEQSHLKPYPDALPRRLKVTLFTLDVTNYHKVTRGLFRKTVEPLLGVQSPLAEWTQAFMAATFDKVESLHDDISGDAVSLKLHDPLCIWYCMTDPTIWNISDEVDVRVETTGQWTRGLTLLDRRARRRREHGDDGDRPGDTGNWLSTSSGNRLRYCIDSPDRDAFGKFMLDRIFFP</sequence>
<keyword evidence="2 7" id="KW-0378">Hydrolase</keyword>
<dbReference type="GeneID" id="54358659"/>
<dbReference type="GO" id="GO:0005829">
    <property type="term" value="C:cytosol"/>
    <property type="evidence" value="ECO:0007669"/>
    <property type="project" value="TreeGrafter"/>
</dbReference>
<evidence type="ECO:0000313" key="7">
    <source>
        <dbReference type="RefSeq" id="XP_033463422.1"/>
    </source>
</evidence>
<dbReference type="Gene3D" id="3.90.245.10">
    <property type="entry name" value="Ribonucleoside hydrolase-like"/>
    <property type="match status" value="1"/>
</dbReference>
<feature type="region of interest" description="Disordered" evidence="4">
    <location>
        <begin position="242"/>
        <end position="268"/>
    </location>
</feature>
<dbReference type="GO" id="GO:0006152">
    <property type="term" value="P:purine nucleoside catabolic process"/>
    <property type="evidence" value="ECO:0007669"/>
    <property type="project" value="TreeGrafter"/>
</dbReference>
<organism evidence="7">
    <name type="scientific">Dissoconium aciculare CBS 342.82</name>
    <dbReference type="NCBI Taxonomy" id="1314786"/>
    <lineage>
        <taxon>Eukaryota</taxon>
        <taxon>Fungi</taxon>
        <taxon>Dikarya</taxon>
        <taxon>Ascomycota</taxon>
        <taxon>Pezizomycotina</taxon>
        <taxon>Dothideomycetes</taxon>
        <taxon>Dothideomycetidae</taxon>
        <taxon>Mycosphaerellales</taxon>
        <taxon>Dissoconiaceae</taxon>
        <taxon>Dissoconium</taxon>
    </lineage>
</organism>
<comment type="similarity">
    <text evidence="1">Belongs to the IUNH family.</text>
</comment>
<evidence type="ECO:0000256" key="3">
    <source>
        <dbReference type="ARBA" id="ARBA00023295"/>
    </source>
</evidence>
<evidence type="ECO:0000259" key="5">
    <source>
        <dbReference type="Pfam" id="PF01156"/>
    </source>
</evidence>
<evidence type="ECO:0000256" key="4">
    <source>
        <dbReference type="SAM" id="MobiDB-lite"/>
    </source>
</evidence>
<dbReference type="Proteomes" id="UP000504637">
    <property type="component" value="Unplaced"/>
</dbReference>